<evidence type="ECO:0000313" key="1">
    <source>
        <dbReference type="EMBL" id="KAJ7321398.1"/>
    </source>
</evidence>
<comment type="caution">
    <text evidence="1">The sequence shown here is derived from an EMBL/GenBank/DDBJ whole genome shotgun (WGS) entry which is preliminary data.</text>
</comment>
<accession>A0AAD7EGF7</accession>
<keyword evidence="2" id="KW-1185">Reference proteome</keyword>
<gene>
    <name evidence="1" type="ORF">DFH08DRAFT_1085951</name>
</gene>
<proteinExistence type="predicted"/>
<dbReference type="Proteomes" id="UP001218218">
    <property type="component" value="Unassembled WGS sequence"/>
</dbReference>
<protein>
    <submittedName>
        <fullName evidence="1">Uncharacterized protein</fullName>
    </submittedName>
</protein>
<organism evidence="1 2">
    <name type="scientific">Mycena albidolilacea</name>
    <dbReference type="NCBI Taxonomy" id="1033008"/>
    <lineage>
        <taxon>Eukaryota</taxon>
        <taxon>Fungi</taxon>
        <taxon>Dikarya</taxon>
        <taxon>Basidiomycota</taxon>
        <taxon>Agaricomycotina</taxon>
        <taxon>Agaricomycetes</taxon>
        <taxon>Agaricomycetidae</taxon>
        <taxon>Agaricales</taxon>
        <taxon>Marasmiineae</taxon>
        <taxon>Mycenaceae</taxon>
        <taxon>Mycena</taxon>
    </lineage>
</organism>
<reference evidence="1" key="1">
    <citation type="submission" date="2023-03" db="EMBL/GenBank/DDBJ databases">
        <title>Massive genome expansion in bonnet fungi (Mycena s.s.) driven by repeated elements and novel gene families across ecological guilds.</title>
        <authorList>
            <consortium name="Lawrence Berkeley National Laboratory"/>
            <person name="Harder C.B."/>
            <person name="Miyauchi S."/>
            <person name="Viragh M."/>
            <person name="Kuo A."/>
            <person name="Thoen E."/>
            <person name="Andreopoulos B."/>
            <person name="Lu D."/>
            <person name="Skrede I."/>
            <person name="Drula E."/>
            <person name="Henrissat B."/>
            <person name="Morin E."/>
            <person name="Kohler A."/>
            <person name="Barry K."/>
            <person name="LaButti K."/>
            <person name="Morin E."/>
            <person name="Salamov A."/>
            <person name="Lipzen A."/>
            <person name="Mereny Z."/>
            <person name="Hegedus B."/>
            <person name="Baldrian P."/>
            <person name="Stursova M."/>
            <person name="Weitz H."/>
            <person name="Taylor A."/>
            <person name="Grigoriev I.V."/>
            <person name="Nagy L.G."/>
            <person name="Martin F."/>
            <person name="Kauserud H."/>
        </authorList>
    </citation>
    <scope>NUCLEOTIDE SEQUENCE</scope>
    <source>
        <strain evidence="1">CBHHK002</strain>
    </source>
</reference>
<name>A0AAD7EGF7_9AGAR</name>
<dbReference type="AlphaFoldDB" id="A0AAD7EGF7"/>
<dbReference type="EMBL" id="JARIHO010000051">
    <property type="protein sequence ID" value="KAJ7321398.1"/>
    <property type="molecule type" value="Genomic_DNA"/>
</dbReference>
<evidence type="ECO:0000313" key="2">
    <source>
        <dbReference type="Proteomes" id="UP001218218"/>
    </source>
</evidence>
<sequence>MNIDEEALVEHQKSSTELVVYSRLAEKAVTVSCVTEDILGFCHHDSPRCAFKINLTSVYKTCLLKSSYPHLPTLQSGGAPDMETLLVAFNLRRFPLEWDFPIAWFIKSQAESDL</sequence>